<dbReference type="InterPro" id="IPR036291">
    <property type="entry name" value="NAD(P)-bd_dom_sf"/>
</dbReference>
<dbReference type="PANTHER" id="PTHR11695:SF648">
    <property type="entry name" value="ZINC-BINDING OXIDOREDUCTASE"/>
    <property type="match status" value="1"/>
</dbReference>
<dbReference type="GO" id="GO:0016491">
    <property type="term" value="F:oxidoreductase activity"/>
    <property type="evidence" value="ECO:0007669"/>
    <property type="project" value="InterPro"/>
</dbReference>
<dbReference type="CDD" id="cd08267">
    <property type="entry name" value="MDR1"/>
    <property type="match status" value="1"/>
</dbReference>
<gene>
    <name evidence="2" type="ORF">Poli38472_007195</name>
</gene>
<name>A0A8K1C9M9_PYTOL</name>
<evidence type="ECO:0000313" key="2">
    <source>
        <dbReference type="EMBL" id="TMW59050.1"/>
    </source>
</evidence>
<dbReference type="PANTHER" id="PTHR11695">
    <property type="entry name" value="ALCOHOL DEHYDROGENASE RELATED"/>
    <property type="match status" value="1"/>
</dbReference>
<sequence length="339" mass="36718">MKAVYVTHFAPDNNLQYVEDAEKPQPKPGSHEVLIRVRACALNPADCRLMSGSVSMIMKPKVFPYIPGLDVCGIIETVGSKCTSFEPGDCVLAVLPAFVIGGLAEFIVCDEKQVTLAPPSNIMNSVEAASIVTAGCTAMQAVEDARIQQGTKVIVLGASGGVGSLVVQMAKHAGASFIAATSTNIELVQSLGADQVIDYRVHQWWDVVAHKDLDVVIDCVGCDESWHHCDHALSSSGRYVAVVDSPDTQVRSLVDLLGFLGRIFIARTWNPFTRTYRLVNCFPSGKEVQQLVQLVQDGGFRAVLDDYSPVPFHLSAVEEALRIQRSHRAKGKLVVQVTE</sequence>
<dbReference type="Proteomes" id="UP000794436">
    <property type="component" value="Unassembled WGS sequence"/>
</dbReference>
<dbReference type="EMBL" id="SPLM01000110">
    <property type="protein sequence ID" value="TMW59050.1"/>
    <property type="molecule type" value="Genomic_DNA"/>
</dbReference>
<dbReference type="OrthoDB" id="201656at2759"/>
<dbReference type="SUPFAM" id="SSF51735">
    <property type="entry name" value="NAD(P)-binding Rossmann-fold domains"/>
    <property type="match status" value="1"/>
</dbReference>
<feature type="domain" description="Enoyl reductase (ER)" evidence="1">
    <location>
        <begin position="10"/>
        <end position="335"/>
    </location>
</feature>
<accession>A0A8K1C9M9</accession>
<organism evidence="2 3">
    <name type="scientific">Pythium oligandrum</name>
    <name type="common">Mycoparasitic fungus</name>
    <dbReference type="NCBI Taxonomy" id="41045"/>
    <lineage>
        <taxon>Eukaryota</taxon>
        <taxon>Sar</taxon>
        <taxon>Stramenopiles</taxon>
        <taxon>Oomycota</taxon>
        <taxon>Peronosporomycetes</taxon>
        <taxon>Pythiales</taxon>
        <taxon>Pythiaceae</taxon>
        <taxon>Pythium</taxon>
    </lineage>
</organism>
<proteinExistence type="predicted"/>
<dbReference type="SMART" id="SM00829">
    <property type="entry name" value="PKS_ER"/>
    <property type="match status" value="1"/>
</dbReference>
<evidence type="ECO:0000259" key="1">
    <source>
        <dbReference type="SMART" id="SM00829"/>
    </source>
</evidence>
<reference evidence="2" key="1">
    <citation type="submission" date="2019-03" db="EMBL/GenBank/DDBJ databases">
        <title>Long read genome sequence of the mycoparasitic Pythium oligandrum ATCC 38472 isolated from sugarbeet rhizosphere.</title>
        <authorList>
            <person name="Gaulin E."/>
        </authorList>
    </citation>
    <scope>NUCLEOTIDE SEQUENCE</scope>
    <source>
        <strain evidence="2">ATCC 38472_TT</strain>
    </source>
</reference>
<protein>
    <recommendedName>
        <fullName evidence="1">Enoyl reductase (ER) domain-containing protein</fullName>
    </recommendedName>
</protein>
<dbReference type="Gene3D" id="3.90.180.10">
    <property type="entry name" value="Medium-chain alcohol dehydrogenases, catalytic domain"/>
    <property type="match status" value="1"/>
</dbReference>
<keyword evidence="3" id="KW-1185">Reference proteome</keyword>
<dbReference type="Gene3D" id="3.40.50.720">
    <property type="entry name" value="NAD(P)-binding Rossmann-like Domain"/>
    <property type="match status" value="1"/>
</dbReference>
<comment type="caution">
    <text evidence="2">The sequence shown here is derived from an EMBL/GenBank/DDBJ whole genome shotgun (WGS) entry which is preliminary data.</text>
</comment>
<dbReference type="InterPro" id="IPR050700">
    <property type="entry name" value="YIM1/Zinc_Alcohol_DH_Fams"/>
</dbReference>
<dbReference type="SUPFAM" id="SSF50129">
    <property type="entry name" value="GroES-like"/>
    <property type="match status" value="1"/>
</dbReference>
<dbReference type="InterPro" id="IPR013154">
    <property type="entry name" value="ADH-like_N"/>
</dbReference>
<evidence type="ECO:0000313" key="3">
    <source>
        <dbReference type="Proteomes" id="UP000794436"/>
    </source>
</evidence>
<dbReference type="Pfam" id="PF08240">
    <property type="entry name" value="ADH_N"/>
    <property type="match status" value="1"/>
</dbReference>
<dbReference type="Pfam" id="PF13602">
    <property type="entry name" value="ADH_zinc_N_2"/>
    <property type="match status" value="1"/>
</dbReference>
<dbReference type="InterPro" id="IPR020843">
    <property type="entry name" value="ER"/>
</dbReference>
<dbReference type="AlphaFoldDB" id="A0A8K1C9M9"/>
<dbReference type="InterPro" id="IPR011032">
    <property type="entry name" value="GroES-like_sf"/>
</dbReference>